<evidence type="ECO:0000313" key="2">
    <source>
        <dbReference type="Proteomes" id="UP001281217"/>
    </source>
</evidence>
<name>A0ABU5BYM4_9GAMM</name>
<dbReference type="Proteomes" id="UP001281217">
    <property type="component" value="Unassembled WGS sequence"/>
</dbReference>
<dbReference type="RefSeq" id="WP_320331443.1">
    <property type="nucleotide sequence ID" value="NZ_JAVRDO010000005.1"/>
</dbReference>
<protein>
    <submittedName>
        <fullName evidence="1">Uncharacterized protein</fullName>
    </submittedName>
</protein>
<reference evidence="2" key="1">
    <citation type="submission" date="2023-07" db="EMBL/GenBank/DDBJ databases">
        <authorList>
            <person name="de Witt J."/>
        </authorList>
    </citation>
    <scope>NUCLEOTIDE SEQUENCE [LARGE SCALE GENOMIC DNA]</scope>
    <source>
        <strain evidence="2">FZJ</strain>
    </source>
</reference>
<accession>A0ABU5BYM4</accession>
<organism evidence="1 2">
    <name type="scientific">Halopseudomonas formosensis</name>
    <dbReference type="NCBI Taxonomy" id="1002526"/>
    <lineage>
        <taxon>Bacteria</taxon>
        <taxon>Pseudomonadati</taxon>
        <taxon>Pseudomonadota</taxon>
        <taxon>Gammaproteobacteria</taxon>
        <taxon>Pseudomonadales</taxon>
        <taxon>Pseudomonadaceae</taxon>
        <taxon>Halopseudomonas</taxon>
    </lineage>
</organism>
<evidence type="ECO:0000313" key="1">
    <source>
        <dbReference type="EMBL" id="MDX9687761.1"/>
    </source>
</evidence>
<gene>
    <name evidence="1" type="ORF">RED13_002202</name>
</gene>
<keyword evidence="2" id="KW-1185">Reference proteome</keyword>
<proteinExistence type="predicted"/>
<comment type="caution">
    <text evidence="1">The sequence shown here is derived from an EMBL/GenBank/DDBJ whole genome shotgun (WGS) entry which is preliminary data.</text>
</comment>
<sequence length="110" mass="12177">MLSEQQKNDLLSLIVLFVGNDPSIAARKSDFNSRTVYAVERMIEANIDCNGNIKELVSNLVSGGRSLSRGWLKHALGGAKEIIQRSELNGYGCLVVAKSNWKTEILYSVY</sequence>
<dbReference type="EMBL" id="JAVRDO010000005">
    <property type="protein sequence ID" value="MDX9687761.1"/>
    <property type="molecule type" value="Genomic_DNA"/>
</dbReference>